<reference evidence="2" key="1">
    <citation type="submission" date="2022-06" db="EMBL/GenBank/DDBJ databases">
        <title>Genomic Encyclopedia of Archaeal and Bacterial Type Strains, Phase II (KMG-II): from individual species to whole genera.</title>
        <authorList>
            <person name="Goeker M."/>
        </authorList>
    </citation>
    <scope>NUCLEOTIDE SEQUENCE</scope>
    <source>
        <strain evidence="2">DSM 26652</strain>
    </source>
</reference>
<evidence type="ECO:0000256" key="1">
    <source>
        <dbReference type="SAM" id="MobiDB-lite"/>
    </source>
</evidence>
<dbReference type="EMBL" id="JAMTCS010000002">
    <property type="protein sequence ID" value="MCP2263349.1"/>
    <property type="molecule type" value="Genomic_DNA"/>
</dbReference>
<dbReference type="Gene3D" id="3.40.1110.10">
    <property type="entry name" value="Calcium-transporting ATPase, cytoplasmic domain N"/>
    <property type="match status" value="1"/>
</dbReference>
<sequence length="169" mass="16566">MTGATGPDPRVSAVQVVGAGAGPEDGAPEQRAEILRYAGAVAALGDGPVWRAIAAADRAANEAADDGDARPELEVGGFVAHADGGAEGLVRRAHAGLAPGGLLNTRRVLLGPPAWLAGQGVTVPPEVAAAVGPLDGPLDEQGAADAVAVAWHGAVRGVITLRTAPSGTS</sequence>
<dbReference type="Proteomes" id="UP001139493">
    <property type="component" value="Unassembled WGS sequence"/>
</dbReference>
<name>A0A9X2G4X0_9MICO</name>
<feature type="region of interest" description="Disordered" evidence="1">
    <location>
        <begin position="1"/>
        <end position="27"/>
    </location>
</feature>
<evidence type="ECO:0000313" key="2">
    <source>
        <dbReference type="EMBL" id="MCP2263349.1"/>
    </source>
</evidence>
<proteinExistence type="predicted"/>
<organism evidence="2 3">
    <name type="scientific">Promicromonospora thailandica</name>
    <dbReference type="NCBI Taxonomy" id="765201"/>
    <lineage>
        <taxon>Bacteria</taxon>
        <taxon>Bacillati</taxon>
        <taxon>Actinomycetota</taxon>
        <taxon>Actinomycetes</taxon>
        <taxon>Micrococcales</taxon>
        <taxon>Promicromonosporaceae</taxon>
        <taxon>Promicromonospora</taxon>
    </lineage>
</organism>
<accession>A0A9X2G4X0</accession>
<evidence type="ECO:0000313" key="3">
    <source>
        <dbReference type="Proteomes" id="UP001139493"/>
    </source>
</evidence>
<comment type="caution">
    <text evidence="2">The sequence shown here is derived from an EMBL/GenBank/DDBJ whole genome shotgun (WGS) entry which is preliminary data.</text>
</comment>
<dbReference type="GO" id="GO:0000166">
    <property type="term" value="F:nucleotide binding"/>
    <property type="evidence" value="ECO:0007669"/>
    <property type="project" value="InterPro"/>
</dbReference>
<gene>
    <name evidence="2" type="ORF">APR03_000680</name>
</gene>
<dbReference type="InterPro" id="IPR023299">
    <property type="entry name" value="ATPase_P-typ_cyto_dom_N"/>
</dbReference>
<feature type="compositionally biased region" description="Low complexity" evidence="1">
    <location>
        <begin position="13"/>
        <end position="25"/>
    </location>
</feature>
<keyword evidence="3" id="KW-1185">Reference proteome</keyword>
<dbReference type="AlphaFoldDB" id="A0A9X2G4X0"/>
<protein>
    <submittedName>
        <fullName evidence="2">Uncharacterized protein</fullName>
    </submittedName>
</protein>
<dbReference type="RefSeq" id="WP_253832831.1">
    <property type="nucleotide sequence ID" value="NZ_JAMTCS010000002.1"/>
</dbReference>